<name>A0A285P5S2_9AQUI</name>
<dbReference type="OrthoDB" id="9812105at2"/>
<evidence type="ECO:0000256" key="1">
    <source>
        <dbReference type="ARBA" id="ARBA00001917"/>
    </source>
</evidence>
<sequence>MKECLKLITERRSITFFDPTRDIPDETIKEILEISATAPSGYNLQPWEVIVVKDKEKKKQLKEICYGQQKVEDASANIVLIANTKAGFEHVDRVLDSWIDLGYIPAENRDTLRERILEGWKDKEKAKRKAIRDTALFGMTIMIVARAYGLETHPMEGFDETLLKEFLNIDKEKIVPMILAIGYKDPTKKLLPRAYRFKFEEFGRIV</sequence>
<keyword evidence="3" id="KW-0285">Flavoprotein</keyword>
<keyword evidence="4" id="KW-0288">FMN</keyword>
<keyword evidence="5" id="KW-0560">Oxidoreductase</keyword>
<gene>
    <name evidence="7" type="ORF">SAMN06265353_1623</name>
</gene>
<dbReference type="GO" id="GO:0016491">
    <property type="term" value="F:oxidoreductase activity"/>
    <property type="evidence" value="ECO:0007669"/>
    <property type="project" value="UniProtKB-KW"/>
</dbReference>
<evidence type="ECO:0000313" key="7">
    <source>
        <dbReference type="EMBL" id="SNZ16513.1"/>
    </source>
</evidence>
<evidence type="ECO:0000313" key="8">
    <source>
        <dbReference type="Proteomes" id="UP000218627"/>
    </source>
</evidence>
<evidence type="ECO:0000256" key="3">
    <source>
        <dbReference type="ARBA" id="ARBA00022630"/>
    </source>
</evidence>
<accession>A0A285P5S2</accession>
<evidence type="ECO:0000256" key="5">
    <source>
        <dbReference type="ARBA" id="ARBA00023002"/>
    </source>
</evidence>
<dbReference type="EMBL" id="OBEN01000012">
    <property type="protein sequence ID" value="SNZ16513.1"/>
    <property type="molecule type" value="Genomic_DNA"/>
</dbReference>
<dbReference type="InterPro" id="IPR000415">
    <property type="entry name" value="Nitroreductase-like"/>
</dbReference>
<dbReference type="SUPFAM" id="SSF55469">
    <property type="entry name" value="FMN-dependent nitroreductase-like"/>
    <property type="match status" value="1"/>
</dbReference>
<evidence type="ECO:0000259" key="6">
    <source>
        <dbReference type="Pfam" id="PF00881"/>
    </source>
</evidence>
<evidence type="ECO:0000256" key="4">
    <source>
        <dbReference type="ARBA" id="ARBA00022643"/>
    </source>
</evidence>
<reference evidence="8" key="1">
    <citation type="submission" date="2017-09" db="EMBL/GenBank/DDBJ databases">
        <authorList>
            <person name="Varghese N."/>
            <person name="Submissions S."/>
        </authorList>
    </citation>
    <scope>NUCLEOTIDE SEQUENCE [LARGE SCALE GENOMIC DNA]</scope>
    <source>
        <strain evidence="8">DSM 2913</strain>
    </source>
</reference>
<organism evidence="7 8">
    <name type="scientific">Hydrogenobacter hydrogenophilus</name>
    <dbReference type="NCBI Taxonomy" id="35835"/>
    <lineage>
        <taxon>Bacteria</taxon>
        <taxon>Pseudomonadati</taxon>
        <taxon>Aquificota</taxon>
        <taxon>Aquificia</taxon>
        <taxon>Aquificales</taxon>
        <taxon>Aquificaceae</taxon>
        <taxon>Hydrogenobacter</taxon>
    </lineage>
</organism>
<comment type="cofactor">
    <cofactor evidence="1">
        <name>FMN</name>
        <dbReference type="ChEBI" id="CHEBI:58210"/>
    </cofactor>
</comment>
<protein>
    <submittedName>
        <fullName evidence="7">Nitroreductase</fullName>
    </submittedName>
</protein>
<dbReference type="PANTHER" id="PTHR43673">
    <property type="entry name" value="NAD(P)H NITROREDUCTASE YDGI-RELATED"/>
    <property type="match status" value="1"/>
</dbReference>
<feature type="domain" description="Nitroreductase" evidence="6">
    <location>
        <begin position="8"/>
        <end position="183"/>
    </location>
</feature>
<dbReference type="Pfam" id="PF00881">
    <property type="entry name" value="Nitroreductase"/>
    <property type="match status" value="1"/>
</dbReference>
<dbReference type="AlphaFoldDB" id="A0A285P5S2"/>
<dbReference type="PANTHER" id="PTHR43673:SF2">
    <property type="entry name" value="NITROREDUCTASE"/>
    <property type="match status" value="1"/>
</dbReference>
<comment type="similarity">
    <text evidence="2">Belongs to the nitroreductase family.</text>
</comment>
<keyword evidence="8" id="KW-1185">Reference proteome</keyword>
<dbReference type="Gene3D" id="3.40.109.10">
    <property type="entry name" value="NADH Oxidase"/>
    <property type="match status" value="1"/>
</dbReference>
<dbReference type="RefSeq" id="WP_096603256.1">
    <property type="nucleotide sequence ID" value="NZ_OBEN01000012.1"/>
</dbReference>
<dbReference type="Proteomes" id="UP000218627">
    <property type="component" value="Unassembled WGS sequence"/>
</dbReference>
<proteinExistence type="inferred from homology"/>
<dbReference type="InterPro" id="IPR029479">
    <property type="entry name" value="Nitroreductase"/>
</dbReference>
<evidence type="ECO:0000256" key="2">
    <source>
        <dbReference type="ARBA" id="ARBA00007118"/>
    </source>
</evidence>